<dbReference type="STRING" id="1803665.GCA_001641335_05321"/>
<dbReference type="InterPro" id="IPR050204">
    <property type="entry name" value="AraC_XylS_family_regulators"/>
</dbReference>
<keyword evidence="2 6" id="KW-0238">DNA-binding</keyword>
<evidence type="ECO:0000259" key="5">
    <source>
        <dbReference type="PROSITE" id="PS01124"/>
    </source>
</evidence>
<evidence type="ECO:0000313" key="6">
    <source>
        <dbReference type="EMBL" id="TWA98851.1"/>
    </source>
</evidence>
<keyword evidence="7" id="KW-1185">Reference proteome</keyword>
<evidence type="ECO:0000256" key="2">
    <source>
        <dbReference type="ARBA" id="ARBA00023125"/>
    </source>
</evidence>
<dbReference type="GO" id="GO:0043565">
    <property type="term" value="F:sequence-specific DNA binding"/>
    <property type="evidence" value="ECO:0007669"/>
    <property type="project" value="InterPro"/>
</dbReference>
<dbReference type="PANTHER" id="PTHR46796">
    <property type="entry name" value="HTH-TYPE TRANSCRIPTIONAL ACTIVATOR RHAS-RELATED"/>
    <property type="match status" value="1"/>
</dbReference>
<evidence type="ECO:0000256" key="1">
    <source>
        <dbReference type="ARBA" id="ARBA00023015"/>
    </source>
</evidence>
<keyword evidence="3" id="KW-0804">Transcription</keyword>
<dbReference type="EMBL" id="VITK01000005">
    <property type="protein sequence ID" value="TWA98851.1"/>
    <property type="molecule type" value="Genomic_DNA"/>
</dbReference>
<dbReference type="RefSeq" id="WP_145665301.1">
    <property type="nucleotide sequence ID" value="NZ_VITK01000005.1"/>
</dbReference>
<dbReference type="InterPro" id="IPR018060">
    <property type="entry name" value="HTH_AraC"/>
</dbReference>
<dbReference type="GO" id="GO:0003700">
    <property type="term" value="F:DNA-binding transcription factor activity"/>
    <property type="evidence" value="ECO:0007669"/>
    <property type="project" value="InterPro"/>
</dbReference>
<accession>A0A560DP11</accession>
<dbReference type="OrthoDB" id="8334882at2"/>
<feature type="region of interest" description="Disordered" evidence="4">
    <location>
        <begin position="1"/>
        <end position="23"/>
    </location>
</feature>
<evidence type="ECO:0000256" key="3">
    <source>
        <dbReference type="ARBA" id="ARBA00023163"/>
    </source>
</evidence>
<dbReference type="InterPro" id="IPR009057">
    <property type="entry name" value="Homeodomain-like_sf"/>
</dbReference>
<comment type="caution">
    <text evidence="6">The sequence shown here is derived from an EMBL/GenBank/DDBJ whole genome shotgun (WGS) entry which is preliminary data.</text>
</comment>
<dbReference type="InterPro" id="IPR020449">
    <property type="entry name" value="Tscrpt_reg_AraC-type_HTH"/>
</dbReference>
<dbReference type="Proteomes" id="UP000319949">
    <property type="component" value="Unassembled WGS sequence"/>
</dbReference>
<sequence length="338" mass="37539">MFTDLQAAGAWSPSQPTRHEVDAPREARVLPCERRWRQPGQIAGTAAEDITMSRWICTQTGIRQDEATTPADRYFLAIALTTTRLKLSRGRRIIFDGIMPAGTLYVGAPSQPLSARFCAPYDFLHFHPSASIYFPCARPEADPAASEFLNDLILLRDPFAEQLAKALTEHGQLADREFARCIGRTLAMHVARHERPHTKVNALAKWRLRRVEDYVGSHFERCISLSQLAKVAGLSRMHFAAQFRVATGYRPREYLLHERVERAKSLLAGSDTPLAEVALAVGFCTQAHFSTVFKRVTGETPARWRSAMRNASASSGVADGDPHVETQGLSRVLGADLS</sequence>
<dbReference type="Gene3D" id="1.10.10.60">
    <property type="entry name" value="Homeodomain-like"/>
    <property type="match status" value="1"/>
</dbReference>
<organism evidence="6 7">
    <name type="scientific">Bradyrhizobium stylosanthis</name>
    <dbReference type="NCBI Taxonomy" id="1803665"/>
    <lineage>
        <taxon>Bacteria</taxon>
        <taxon>Pseudomonadati</taxon>
        <taxon>Pseudomonadota</taxon>
        <taxon>Alphaproteobacteria</taxon>
        <taxon>Hyphomicrobiales</taxon>
        <taxon>Nitrobacteraceae</taxon>
        <taxon>Bradyrhizobium</taxon>
    </lineage>
</organism>
<gene>
    <name evidence="6" type="ORF">FBZ96_105529</name>
</gene>
<dbReference type="InterPro" id="IPR018062">
    <property type="entry name" value="HTH_AraC-typ_CS"/>
</dbReference>
<dbReference type="PANTHER" id="PTHR46796:SF14">
    <property type="entry name" value="TRANSCRIPTIONAL REGULATORY PROTEIN"/>
    <property type="match status" value="1"/>
</dbReference>
<reference evidence="6 7" key="1">
    <citation type="submission" date="2019-06" db="EMBL/GenBank/DDBJ databases">
        <title>Genomic Encyclopedia of Type Strains, Phase IV (KMG-V): Genome sequencing to study the core and pangenomes of soil and plant-associated prokaryotes.</title>
        <authorList>
            <person name="Whitman W."/>
        </authorList>
    </citation>
    <scope>NUCLEOTIDE SEQUENCE [LARGE SCALE GENOMIC DNA]</scope>
    <source>
        <strain evidence="6 7">BR 510</strain>
    </source>
</reference>
<dbReference type="AlphaFoldDB" id="A0A560DP11"/>
<dbReference type="PRINTS" id="PR00032">
    <property type="entry name" value="HTHARAC"/>
</dbReference>
<dbReference type="SUPFAM" id="SSF46689">
    <property type="entry name" value="Homeodomain-like"/>
    <property type="match status" value="2"/>
</dbReference>
<keyword evidence="1" id="KW-0805">Transcription regulation</keyword>
<evidence type="ECO:0000256" key="4">
    <source>
        <dbReference type="SAM" id="MobiDB-lite"/>
    </source>
</evidence>
<dbReference type="Pfam" id="PF12833">
    <property type="entry name" value="HTH_18"/>
    <property type="match status" value="1"/>
</dbReference>
<name>A0A560DP11_9BRAD</name>
<feature type="domain" description="HTH araC/xylS-type" evidence="5">
    <location>
        <begin position="209"/>
        <end position="307"/>
    </location>
</feature>
<evidence type="ECO:0000313" key="7">
    <source>
        <dbReference type="Proteomes" id="UP000319949"/>
    </source>
</evidence>
<proteinExistence type="predicted"/>
<dbReference type="PROSITE" id="PS01124">
    <property type="entry name" value="HTH_ARAC_FAMILY_2"/>
    <property type="match status" value="1"/>
</dbReference>
<dbReference type="PROSITE" id="PS00041">
    <property type="entry name" value="HTH_ARAC_FAMILY_1"/>
    <property type="match status" value="1"/>
</dbReference>
<dbReference type="SMART" id="SM00342">
    <property type="entry name" value="HTH_ARAC"/>
    <property type="match status" value="1"/>
</dbReference>
<protein>
    <submittedName>
        <fullName evidence="6">AraC-like DNA-binding protein</fullName>
    </submittedName>
</protein>